<keyword evidence="8" id="KW-1133">Transmembrane helix</keyword>
<dbReference type="Pfam" id="PF00512">
    <property type="entry name" value="HisKA"/>
    <property type="match status" value="1"/>
</dbReference>
<comment type="caution">
    <text evidence="11">The sequence shown here is derived from an EMBL/GenBank/DDBJ whole genome shotgun (WGS) entry which is preliminary data.</text>
</comment>
<dbReference type="InterPro" id="IPR004358">
    <property type="entry name" value="Sig_transdc_His_kin-like_C"/>
</dbReference>
<proteinExistence type="predicted"/>
<dbReference type="PROSITE" id="PS50885">
    <property type="entry name" value="HAMP"/>
    <property type="match status" value="1"/>
</dbReference>
<dbReference type="PANTHER" id="PTHR43711:SF26">
    <property type="entry name" value="SENSOR HISTIDINE KINASE RCSC"/>
    <property type="match status" value="1"/>
</dbReference>
<feature type="transmembrane region" description="Helical" evidence="8">
    <location>
        <begin position="51"/>
        <end position="69"/>
    </location>
</feature>
<reference evidence="11 12" key="1">
    <citation type="journal article" date="2021" name="Sci. Rep.">
        <title>The distribution of antibiotic resistance genes in chicken gut microbiota commensals.</title>
        <authorList>
            <person name="Juricova H."/>
            <person name="Matiasovicova J."/>
            <person name="Kubasova T."/>
            <person name="Cejkova D."/>
            <person name="Rychlik I."/>
        </authorList>
    </citation>
    <scope>NUCLEOTIDE SEQUENCE [LARGE SCALE GENOMIC DNA]</scope>
    <source>
        <strain evidence="11 12">An411</strain>
    </source>
</reference>
<dbReference type="SMART" id="SM00388">
    <property type="entry name" value="HisKA"/>
    <property type="match status" value="1"/>
</dbReference>
<accession>A0ABS2FQM6</accession>
<dbReference type="GO" id="GO:0016301">
    <property type="term" value="F:kinase activity"/>
    <property type="evidence" value="ECO:0007669"/>
    <property type="project" value="UniProtKB-KW"/>
</dbReference>
<feature type="domain" description="Histidine kinase" evidence="9">
    <location>
        <begin position="139"/>
        <end position="353"/>
    </location>
</feature>
<dbReference type="PANTHER" id="PTHR43711">
    <property type="entry name" value="TWO-COMPONENT HISTIDINE KINASE"/>
    <property type="match status" value="1"/>
</dbReference>
<dbReference type="InterPro" id="IPR003661">
    <property type="entry name" value="HisK_dim/P_dom"/>
</dbReference>
<dbReference type="Gene3D" id="1.10.287.130">
    <property type="match status" value="1"/>
</dbReference>
<dbReference type="SUPFAM" id="SSF55874">
    <property type="entry name" value="ATPase domain of HSP90 chaperone/DNA topoisomerase II/histidine kinase"/>
    <property type="match status" value="1"/>
</dbReference>
<keyword evidence="4" id="KW-0597">Phosphoprotein</keyword>
<dbReference type="SMART" id="SM00387">
    <property type="entry name" value="HATPase_c"/>
    <property type="match status" value="1"/>
</dbReference>
<dbReference type="Gene3D" id="6.10.340.10">
    <property type="match status" value="1"/>
</dbReference>
<evidence type="ECO:0000256" key="7">
    <source>
        <dbReference type="ARBA" id="ARBA00023012"/>
    </source>
</evidence>
<evidence type="ECO:0000313" key="12">
    <source>
        <dbReference type="Proteomes" id="UP000719500"/>
    </source>
</evidence>
<keyword evidence="5" id="KW-0808">Transferase</keyword>
<comment type="catalytic activity">
    <reaction evidence="1">
        <text>ATP + protein L-histidine = ADP + protein N-phospho-L-histidine.</text>
        <dbReference type="EC" id="2.7.13.3"/>
    </reaction>
</comment>
<evidence type="ECO:0000313" key="11">
    <source>
        <dbReference type="EMBL" id="MBM6849907.1"/>
    </source>
</evidence>
<comment type="subcellular location">
    <subcellularLocation>
        <location evidence="2">Membrane</location>
    </subcellularLocation>
</comment>
<dbReference type="InterPro" id="IPR036097">
    <property type="entry name" value="HisK_dim/P_sf"/>
</dbReference>
<feature type="transmembrane region" description="Helical" evidence="8">
    <location>
        <begin position="20"/>
        <end position="39"/>
    </location>
</feature>
<dbReference type="InterPro" id="IPR050736">
    <property type="entry name" value="Sensor_HK_Regulatory"/>
</dbReference>
<dbReference type="PRINTS" id="PR00344">
    <property type="entry name" value="BCTRLSENSOR"/>
</dbReference>
<evidence type="ECO:0000256" key="1">
    <source>
        <dbReference type="ARBA" id="ARBA00000085"/>
    </source>
</evidence>
<keyword evidence="8" id="KW-0472">Membrane</keyword>
<name>A0ABS2FQM6_9FIRM</name>
<dbReference type="Pfam" id="PF02518">
    <property type="entry name" value="HATPase_c"/>
    <property type="match status" value="1"/>
</dbReference>
<keyword evidence="12" id="KW-1185">Reference proteome</keyword>
<dbReference type="CDD" id="cd00082">
    <property type="entry name" value="HisKA"/>
    <property type="match status" value="1"/>
</dbReference>
<sequence length="365" mass="40874">MKTRARRRLESRFPPSLFGLYLVTLLLMSGIHIGLVTLINENPHWHTAVQILIPTAYWTLVAVGLTLFTRHQIVKTYDKPMKELAKAADKVAHGDFSVYIPPLHTSNRHDYLDLMFLDFNQMVAELGSIETMRTDFIANVSHEIKTPLAAIQNYTQLLQRPGLSPSERDAYLAAIQDSTRQLSELITNILKLNKLESQQITPRRETYDLCRQLSECALAFEPVWEEKGIEFDAELEDRAVIQADASLMELVWNNLLSNAFKFTEPGGAVTLRQTSDGHAVFVAVSDTGCGISEGAQRHIFDKFYQGDTSHAAEGNGLGLSLALRVLQMMDGEISVDSEEGRGTTFTVRLPILMDREKQSEGHGAQ</sequence>
<dbReference type="PROSITE" id="PS50109">
    <property type="entry name" value="HIS_KIN"/>
    <property type="match status" value="1"/>
</dbReference>
<feature type="domain" description="HAMP" evidence="10">
    <location>
        <begin position="75"/>
        <end position="131"/>
    </location>
</feature>
<dbReference type="InterPro" id="IPR003660">
    <property type="entry name" value="HAMP_dom"/>
</dbReference>
<keyword evidence="7" id="KW-0902">Two-component regulatory system</keyword>
<keyword evidence="8" id="KW-0812">Transmembrane</keyword>
<dbReference type="SUPFAM" id="SSF158472">
    <property type="entry name" value="HAMP domain-like"/>
    <property type="match status" value="1"/>
</dbReference>
<evidence type="ECO:0000256" key="2">
    <source>
        <dbReference type="ARBA" id="ARBA00004370"/>
    </source>
</evidence>
<dbReference type="Proteomes" id="UP000719500">
    <property type="component" value="Unassembled WGS sequence"/>
</dbReference>
<evidence type="ECO:0000259" key="9">
    <source>
        <dbReference type="PROSITE" id="PS50109"/>
    </source>
</evidence>
<organism evidence="11 12">
    <name type="scientific">Oscillibacter valericigenes</name>
    <dbReference type="NCBI Taxonomy" id="351091"/>
    <lineage>
        <taxon>Bacteria</taxon>
        <taxon>Bacillati</taxon>
        <taxon>Bacillota</taxon>
        <taxon>Clostridia</taxon>
        <taxon>Eubacteriales</taxon>
        <taxon>Oscillospiraceae</taxon>
        <taxon>Oscillibacter</taxon>
    </lineage>
</organism>
<evidence type="ECO:0000259" key="10">
    <source>
        <dbReference type="PROSITE" id="PS50885"/>
    </source>
</evidence>
<dbReference type="Gene3D" id="3.30.565.10">
    <property type="entry name" value="Histidine kinase-like ATPase, C-terminal domain"/>
    <property type="match status" value="1"/>
</dbReference>
<evidence type="ECO:0000256" key="4">
    <source>
        <dbReference type="ARBA" id="ARBA00022553"/>
    </source>
</evidence>
<dbReference type="InterPro" id="IPR005467">
    <property type="entry name" value="His_kinase_dom"/>
</dbReference>
<keyword evidence="6 11" id="KW-0418">Kinase</keyword>
<evidence type="ECO:0000256" key="3">
    <source>
        <dbReference type="ARBA" id="ARBA00012438"/>
    </source>
</evidence>
<evidence type="ECO:0000256" key="5">
    <source>
        <dbReference type="ARBA" id="ARBA00022679"/>
    </source>
</evidence>
<gene>
    <name evidence="11" type="ORF">H9X91_00455</name>
</gene>
<evidence type="ECO:0000256" key="8">
    <source>
        <dbReference type="SAM" id="Phobius"/>
    </source>
</evidence>
<dbReference type="EC" id="2.7.13.3" evidence="3"/>
<dbReference type="CDD" id="cd00075">
    <property type="entry name" value="HATPase"/>
    <property type="match status" value="1"/>
</dbReference>
<dbReference type="InterPro" id="IPR036890">
    <property type="entry name" value="HATPase_C_sf"/>
</dbReference>
<dbReference type="EMBL" id="JACSNX010000001">
    <property type="protein sequence ID" value="MBM6849907.1"/>
    <property type="molecule type" value="Genomic_DNA"/>
</dbReference>
<dbReference type="SUPFAM" id="SSF47384">
    <property type="entry name" value="Homodimeric domain of signal transducing histidine kinase"/>
    <property type="match status" value="1"/>
</dbReference>
<dbReference type="CDD" id="cd06225">
    <property type="entry name" value="HAMP"/>
    <property type="match status" value="1"/>
</dbReference>
<protein>
    <recommendedName>
        <fullName evidence="3">histidine kinase</fullName>
        <ecNumber evidence="3">2.7.13.3</ecNumber>
    </recommendedName>
</protein>
<dbReference type="InterPro" id="IPR003594">
    <property type="entry name" value="HATPase_dom"/>
</dbReference>
<evidence type="ECO:0000256" key="6">
    <source>
        <dbReference type="ARBA" id="ARBA00022777"/>
    </source>
</evidence>